<dbReference type="PATRIC" id="fig|1265738.3.peg.6699"/>
<gene>
    <name evidence="2" type="ORF">RMSM_06705</name>
</gene>
<feature type="region of interest" description="Disordered" evidence="1">
    <location>
        <begin position="1"/>
        <end position="28"/>
    </location>
</feature>
<comment type="caution">
    <text evidence="2">The sequence shown here is derived from an EMBL/GenBank/DDBJ whole genome shotgun (WGS) entry which is preliminary data.</text>
</comment>
<protein>
    <submittedName>
        <fullName evidence="2">Uncharacterized protein</fullName>
    </submittedName>
</protein>
<keyword evidence="3" id="KW-1185">Reference proteome</keyword>
<evidence type="ECO:0000256" key="1">
    <source>
        <dbReference type="SAM" id="MobiDB-lite"/>
    </source>
</evidence>
<evidence type="ECO:0000313" key="2">
    <source>
        <dbReference type="EMBL" id="EMI16367.1"/>
    </source>
</evidence>
<name>M5RLV9_9BACT</name>
<evidence type="ECO:0000313" key="3">
    <source>
        <dbReference type="Proteomes" id="UP000011991"/>
    </source>
</evidence>
<accession>M5RLV9</accession>
<organism evidence="2 3">
    <name type="scientific">Rhodopirellula maiorica SM1</name>
    <dbReference type="NCBI Taxonomy" id="1265738"/>
    <lineage>
        <taxon>Bacteria</taxon>
        <taxon>Pseudomonadati</taxon>
        <taxon>Planctomycetota</taxon>
        <taxon>Planctomycetia</taxon>
        <taxon>Pirellulales</taxon>
        <taxon>Pirellulaceae</taxon>
        <taxon>Novipirellula</taxon>
    </lineage>
</organism>
<proteinExistence type="predicted"/>
<dbReference type="AlphaFoldDB" id="M5RLV9"/>
<reference evidence="2 3" key="1">
    <citation type="journal article" date="2013" name="Mar. Genomics">
        <title>Expression of sulfatases in Rhodopirellula baltica and the diversity of sulfatases in the genus Rhodopirellula.</title>
        <authorList>
            <person name="Wegner C.E."/>
            <person name="Richter-Heitmann T."/>
            <person name="Klindworth A."/>
            <person name="Klockow C."/>
            <person name="Richter M."/>
            <person name="Achstetter T."/>
            <person name="Glockner F.O."/>
            <person name="Harder J."/>
        </authorList>
    </citation>
    <scope>NUCLEOTIDE SEQUENCE [LARGE SCALE GENOMIC DNA]</scope>
    <source>
        <strain evidence="2 3">SM1</strain>
    </source>
</reference>
<dbReference type="EMBL" id="ANOG01000965">
    <property type="protein sequence ID" value="EMI16367.1"/>
    <property type="molecule type" value="Genomic_DNA"/>
</dbReference>
<sequence length="40" mass="4661">MQPFSTHSRADASGPNRMKTDRKPQWPWDPFLIFSSETLP</sequence>
<dbReference type="Proteomes" id="UP000011991">
    <property type="component" value="Unassembled WGS sequence"/>
</dbReference>